<organism evidence="1 2">
    <name type="scientific">Alkalihalobacillus trypoxylicola</name>
    <dbReference type="NCBI Taxonomy" id="519424"/>
    <lineage>
        <taxon>Bacteria</taxon>
        <taxon>Bacillati</taxon>
        <taxon>Bacillota</taxon>
        <taxon>Bacilli</taxon>
        <taxon>Bacillales</taxon>
        <taxon>Bacillaceae</taxon>
        <taxon>Alkalihalobacillus</taxon>
    </lineage>
</organism>
<dbReference type="InterPro" id="IPR018579">
    <property type="entry name" value="Restrct_endonuc_II_LlaJI"/>
</dbReference>
<evidence type="ECO:0000313" key="1">
    <source>
        <dbReference type="EMBL" id="KYG27720.1"/>
    </source>
</evidence>
<dbReference type="Pfam" id="PF09563">
    <property type="entry name" value="RE_LlaJI"/>
    <property type="match status" value="1"/>
</dbReference>
<dbReference type="OrthoDB" id="9811025at2"/>
<dbReference type="RefSeq" id="WP_061949849.1">
    <property type="nucleotide sequence ID" value="NZ_LTAO01000036.1"/>
</dbReference>
<keyword evidence="2" id="KW-1185">Reference proteome</keyword>
<dbReference type="STRING" id="519424.AZF04_11060"/>
<gene>
    <name evidence="1" type="ORF">AZF04_11060</name>
</gene>
<protein>
    <recommendedName>
        <fullName evidence="3">LlaJI family restriction endonuclease</fullName>
    </recommendedName>
</protein>
<evidence type="ECO:0008006" key="3">
    <source>
        <dbReference type="Google" id="ProtNLM"/>
    </source>
</evidence>
<dbReference type="REBASE" id="150534">
    <property type="entry name" value="Btr13244ORF11060P"/>
</dbReference>
<dbReference type="AlphaFoldDB" id="A0A161P9H3"/>
<evidence type="ECO:0000313" key="2">
    <source>
        <dbReference type="Proteomes" id="UP000075806"/>
    </source>
</evidence>
<accession>A0A161P9H3</accession>
<proteinExistence type="predicted"/>
<sequence>MELKSNFKIYTEYTNYNNDFPKDVINNFLKNELCIINGPKIRFRVVGFIVFKDEFIIVFPKGYLLPKNDDECRGHIVTLLHVLMKYRKEATLDTLEMQLLGGTTGEQRESLVTAFDLIEDFNQNGLIQKELKLKSIHFNGHVDWPSTIVKKQPIVSDNTVVYVDTISNRKTIDKQHMLMMLHDYCINRSFERYGWLFDYSIEKRVIELPCDINYALNFLEMEMRDTFVEREVKLIYLMINFLRGIKAEQVENKLDVLVTPYFYNVWEAICSKLFNNEYQSLRKLIPKINWEIDSDAIVQSQRPDIMYIENDALYILDAKYYDINKNLPGWHDIVKQMFYAFTIFKNIKSSKLKFSNVRLKKRLLQITKVENMFIFPSGEKEIMKYVGKVNIENNSDFEDIKAIKINTFFSMRCYIGKEKFDYRESMNKTESIRV</sequence>
<comment type="caution">
    <text evidence="1">The sequence shown here is derived from an EMBL/GenBank/DDBJ whole genome shotgun (WGS) entry which is preliminary data.</text>
</comment>
<reference evidence="1" key="1">
    <citation type="submission" date="2016-02" db="EMBL/GenBank/DDBJ databases">
        <title>Genome sequence of Bacillus trypoxylicola KCTC 13244(T).</title>
        <authorList>
            <person name="Jeong H."/>
            <person name="Park S.-H."/>
            <person name="Choi S.-K."/>
        </authorList>
    </citation>
    <scope>NUCLEOTIDE SEQUENCE [LARGE SCALE GENOMIC DNA]</scope>
    <source>
        <strain evidence="1">KCTC 13244</strain>
    </source>
</reference>
<name>A0A161P9H3_9BACI</name>
<dbReference type="Proteomes" id="UP000075806">
    <property type="component" value="Unassembled WGS sequence"/>
</dbReference>
<dbReference type="EMBL" id="LTAO01000036">
    <property type="protein sequence ID" value="KYG27720.1"/>
    <property type="molecule type" value="Genomic_DNA"/>
</dbReference>